<accession>A7A272</accession>
<keyword evidence="1" id="KW-0472">Membrane</keyword>
<proteinExistence type="predicted"/>
<keyword evidence="1" id="KW-1133">Transmembrane helix</keyword>
<keyword evidence="1" id="KW-0812">Transmembrane</keyword>
<name>A7A272_YEAS7</name>
<dbReference type="HOGENOM" id="CLU_2484585_0_0_1"/>
<sequence length="87" mass="9953">MVASRARENQRYSQCRKSTIFPLGFAIISGYIQFQNISILHISRFNPLFYNIFHSIFKNPGTTIQLESTLYYHEVPISPIGNAGSQI</sequence>
<feature type="transmembrane region" description="Helical" evidence="1">
    <location>
        <begin position="20"/>
        <end position="42"/>
    </location>
</feature>
<organism evidence="2 3">
    <name type="scientific">Saccharomyces cerevisiae (strain YJM789)</name>
    <name type="common">Baker's yeast</name>
    <dbReference type="NCBI Taxonomy" id="307796"/>
    <lineage>
        <taxon>Eukaryota</taxon>
        <taxon>Fungi</taxon>
        <taxon>Dikarya</taxon>
        <taxon>Ascomycota</taxon>
        <taxon>Saccharomycotina</taxon>
        <taxon>Saccharomycetes</taxon>
        <taxon>Saccharomycetales</taxon>
        <taxon>Saccharomycetaceae</taxon>
        <taxon>Saccharomyces</taxon>
    </lineage>
</organism>
<dbReference type="AlphaFoldDB" id="A7A272"/>
<protein>
    <submittedName>
        <fullName evidence="2">Conserved protein</fullName>
    </submittedName>
</protein>
<reference evidence="2 3" key="1">
    <citation type="journal article" date="2007" name="Proc. Natl. Acad. Sci. U.S.A.">
        <title>Genome sequencing and comparative analysis of Saccharomyces cerevisiae strain YJM789.</title>
        <authorList>
            <person name="Wei W."/>
            <person name="McCusker J.H."/>
            <person name="Hyman R.W."/>
            <person name="Jones T."/>
            <person name="Ning Y."/>
            <person name="Cao Z."/>
            <person name="Gu Z."/>
            <person name="Bruno D."/>
            <person name="Miranda M."/>
            <person name="Nguyen M."/>
            <person name="Wilhelmy J."/>
            <person name="Komp C."/>
            <person name="Tamse R."/>
            <person name="Wang X."/>
            <person name="Jia P."/>
            <person name="Luedi P."/>
            <person name="Oefner P.J."/>
            <person name="David L."/>
            <person name="Dietrich F.S."/>
            <person name="Li Y."/>
            <person name="Davis R.W."/>
            <person name="Steinmetz L.M."/>
        </authorList>
    </citation>
    <scope>NUCLEOTIDE SEQUENCE [LARGE SCALE GENOMIC DNA]</scope>
    <source>
        <strain evidence="2 3">YJM789</strain>
    </source>
</reference>
<evidence type="ECO:0000313" key="3">
    <source>
        <dbReference type="Proteomes" id="UP000007060"/>
    </source>
</evidence>
<dbReference type="Proteomes" id="UP000007060">
    <property type="component" value="Unassembled WGS sequence"/>
</dbReference>
<evidence type="ECO:0000313" key="2">
    <source>
        <dbReference type="EMBL" id="EDN59183.1"/>
    </source>
</evidence>
<evidence type="ECO:0000256" key="1">
    <source>
        <dbReference type="SAM" id="Phobius"/>
    </source>
</evidence>
<gene>
    <name evidence="2" type="ORF">SCY_1782</name>
</gene>
<comment type="caution">
    <text evidence="2">The sequence shown here is derived from an EMBL/GenBank/DDBJ whole genome shotgun (WGS) entry which is preliminary data.</text>
</comment>
<dbReference type="EMBL" id="AAFW02000176">
    <property type="protein sequence ID" value="EDN59183.1"/>
    <property type="molecule type" value="Genomic_DNA"/>
</dbReference>